<dbReference type="Pfam" id="PF08543">
    <property type="entry name" value="Phos_pyr_kin"/>
    <property type="match status" value="1"/>
</dbReference>
<dbReference type="Proteomes" id="UP000632273">
    <property type="component" value="Unassembled WGS sequence"/>
</dbReference>
<sequence>MLTPRPYALSIAGFDPSGGAGLLADCKTMEANGVYGLGVCTALTVQNDVQFEQVNWMPAATILDQARLLFTRFPVKWVKIGLFESLSQLPELLEWLRAQQPRVQIIWDPVLKASAGYEFHGQPSFDLVQRVCIQLALLTPNRPEMLRLWPAASAEEAALAVSAFCPVLLKGGHADGEVATDILFVDGEQYAFTAPRLPHGEKHGSGCVLSAAILASLAKGNSLVEACSEGKSYTTAFLASNDTLLGYHAVARTL</sequence>
<evidence type="ECO:0000313" key="5">
    <source>
        <dbReference type="Proteomes" id="UP000632273"/>
    </source>
</evidence>
<name>A0ABQ1TTS9_9BACT</name>
<dbReference type="InterPro" id="IPR013749">
    <property type="entry name" value="PM/HMP-P_kinase-1"/>
</dbReference>
<proteinExistence type="predicted"/>
<evidence type="ECO:0000259" key="3">
    <source>
        <dbReference type="Pfam" id="PF08543"/>
    </source>
</evidence>
<dbReference type="InterPro" id="IPR004399">
    <property type="entry name" value="HMP/HMP-P_kinase_dom"/>
</dbReference>
<gene>
    <name evidence="4" type="primary">thiD</name>
    <name evidence="4" type="ORF">GCM10011383_10070</name>
</gene>
<accession>A0ABQ1TTS9</accession>
<dbReference type="SUPFAM" id="SSF53613">
    <property type="entry name" value="Ribokinase-like"/>
    <property type="match status" value="1"/>
</dbReference>
<protein>
    <recommendedName>
        <fullName evidence="2">hydroxymethylpyrimidine kinase</fullName>
        <ecNumber evidence="2">2.7.1.49</ecNumber>
    </recommendedName>
</protein>
<dbReference type="RefSeq" id="WP_188811671.1">
    <property type="nucleotide sequence ID" value="NZ_BMHT01000002.1"/>
</dbReference>
<dbReference type="Gene3D" id="3.40.1190.20">
    <property type="match status" value="1"/>
</dbReference>
<dbReference type="PANTHER" id="PTHR20858:SF17">
    <property type="entry name" value="HYDROXYMETHYLPYRIMIDINE_PHOSPHOMETHYLPYRIMIDINE KINASE THI20-RELATED"/>
    <property type="match status" value="1"/>
</dbReference>
<dbReference type="EMBL" id="BMHT01000002">
    <property type="protein sequence ID" value="GGF01224.1"/>
    <property type="molecule type" value="Genomic_DNA"/>
</dbReference>
<keyword evidence="4" id="KW-0808">Transferase</keyword>
<dbReference type="CDD" id="cd01169">
    <property type="entry name" value="HMPP_kinase"/>
    <property type="match status" value="1"/>
</dbReference>
<reference evidence="5" key="1">
    <citation type="journal article" date="2019" name="Int. J. Syst. Evol. Microbiol.">
        <title>The Global Catalogue of Microorganisms (GCM) 10K type strain sequencing project: providing services to taxonomists for standard genome sequencing and annotation.</title>
        <authorList>
            <consortium name="The Broad Institute Genomics Platform"/>
            <consortium name="The Broad Institute Genome Sequencing Center for Infectious Disease"/>
            <person name="Wu L."/>
            <person name="Ma J."/>
        </authorList>
    </citation>
    <scope>NUCLEOTIDE SEQUENCE [LARGE SCALE GENOMIC DNA]</scope>
    <source>
        <strain evidence="5">CGMCC 1.15197</strain>
    </source>
</reference>
<feature type="domain" description="Pyridoxamine kinase/Phosphomethylpyrimidine kinase" evidence="3">
    <location>
        <begin position="15"/>
        <end position="241"/>
    </location>
</feature>
<evidence type="ECO:0000256" key="1">
    <source>
        <dbReference type="ARBA" id="ARBA00004948"/>
    </source>
</evidence>
<keyword evidence="5" id="KW-1185">Reference proteome</keyword>
<dbReference type="PANTHER" id="PTHR20858">
    <property type="entry name" value="PHOSPHOMETHYLPYRIMIDINE KINASE"/>
    <property type="match status" value="1"/>
</dbReference>
<dbReference type="EC" id="2.7.1.49" evidence="2"/>
<evidence type="ECO:0000256" key="2">
    <source>
        <dbReference type="ARBA" id="ARBA00012135"/>
    </source>
</evidence>
<organism evidence="4 5">
    <name type="scientific">Hymenobacter cavernae</name>
    <dbReference type="NCBI Taxonomy" id="2044852"/>
    <lineage>
        <taxon>Bacteria</taxon>
        <taxon>Pseudomonadati</taxon>
        <taxon>Bacteroidota</taxon>
        <taxon>Cytophagia</taxon>
        <taxon>Cytophagales</taxon>
        <taxon>Hymenobacteraceae</taxon>
        <taxon>Hymenobacter</taxon>
    </lineage>
</organism>
<comment type="pathway">
    <text evidence="1">Cofactor biosynthesis; thiamine diphosphate biosynthesis.</text>
</comment>
<dbReference type="GO" id="GO:0016301">
    <property type="term" value="F:kinase activity"/>
    <property type="evidence" value="ECO:0007669"/>
    <property type="project" value="UniProtKB-KW"/>
</dbReference>
<keyword evidence="4" id="KW-0418">Kinase</keyword>
<dbReference type="InterPro" id="IPR029056">
    <property type="entry name" value="Ribokinase-like"/>
</dbReference>
<comment type="caution">
    <text evidence="4">The sequence shown here is derived from an EMBL/GenBank/DDBJ whole genome shotgun (WGS) entry which is preliminary data.</text>
</comment>
<evidence type="ECO:0000313" key="4">
    <source>
        <dbReference type="EMBL" id="GGF01224.1"/>
    </source>
</evidence>